<keyword evidence="6" id="KW-0812">Transmembrane</keyword>
<dbReference type="GO" id="GO:0009847">
    <property type="term" value="P:spore germination"/>
    <property type="evidence" value="ECO:0007669"/>
    <property type="project" value="UniProtKB-UniRule"/>
</dbReference>
<comment type="similarity">
    <text evidence="2 4">Belongs to the GerABKA family.</text>
</comment>
<evidence type="ECO:0000256" key="5">
    <source>
        <dbReference type="SAM" id="MobiDB-lite"/>
    </source>
</evidence>
<comment type="subcellular location">
    <subcellularLocation>
        <location evidence="4">Cell membrane</location>
    </subcellularLocation>
    <subcellularLocation>
        <location evidence="1">Membrane</location>
        <topology evidence="1">Multi-pass membrane protein</topology>
    </subcellularLocation>
</comment>
<proteinExistence type="inferred from homology"/>
<dbReference type="Proteomes" id="UP000679749">
    <property type="component" value="Unassembled WGS sequence"/>
</dbReference>
<reference evidence="7" key="1">
    <citation type="submission" date="2021-05" db="EMBL/GenBank/DDBJ databases">
        <title>Novel Bacillus species.</title>
        <authorList>
            <person name="Liu G."/>
        </authorList>
    </citation>
    <scope>NUCLEOTIDE SEQUENCE</scope>
    <source>
        <strain evidence="7">FJAT-49825</strain>
    </source>
</reference>
<gene>
    <name evidence="7" type="ORF">KHA99_00420</name>
</gene>
<dbReference type="PIRSF" id="PIRSF005690">
    <property type="entry name" value="GerBA"/>
    <property type="match status" value="1"/>
</dbReference>
<dbReference type="InterPro" id="IPR050768">
    <property type="entry name" value="UPF0353/GerABKA_families"/>
</dbReference>
<dbReference type="AlphaFoldDB" id="A0A942U4I1"/>
<dbReference type="InterPro" id="IPR004995">
    <property type="entry name" value="Spore_Ger"/>
</dbReference>
<organism evidence="7 8">
    <name type="scientific">Neobacillus rhizophilus</name>
    <dbReference type="NCBI Taxonomy" id="2833579"/>
    <lineage>
        <taxon>Bacteria</taxon>
        <taxon>Bacillati</taxon>
        <taxon>Bacillota</taxon>
        <taxon>Bacilli</taxon>
        <taxon>Bacillales</taxon>
        <taxon>Bacillaceae</taxon>
        <taxon>Neobacillus</taxon>
    </lineage>
</organism>
<evidence type="ECO:0000256" key="4">
    <source>
        <dbReference type="PIRNR" id="PIRNR005690"/>
    </source>
</evidence>
<feature type="transmembrane region" description="Helical" evidence="6">
    <location>
        <begin position="409"/>
        <end position="427"/>
    </location>
</feature>
<evidence type="ECO:0000256" key="1">
    <source>
        <dbReference type="ARBA" id="ARBA00004141"/>
    </source>
</evidence>
<keyword evidence="8" id="KW-1185">Reference proteome</keyword>
<sequence>MKFRKRKLLSQIINEKSQMVLVEQQTILSKDRLSIHLHDNVKKLESIYADCADIKFRYFLIGNESKAVLIYVDGMSNVEEIDNNLLTPLMRLELEKEPDIHALIENTLTVSNIKEIQTYDDVVSEVSSGNPIILIDHQSKGISAGIPKWEKRSLQEPTTETVVRGPRDGFIETLSTNIVLLRRKIRSPKLKIKSLQIGRYSQTQVVIMYIEGIADQTLIEEVQNRLNRIDIDGILESGYIEEFIKDHPYSPFPLMLDTERPDIAAASLLEGNVVILTDGTPFALIAPTTFYSLLQSPEDYYEGFIIGTLIRWLRYVFLLVALLLPSVYVAILTYHQEMIPTTLLISVAKSREQIPFPALVEALIMEVSFEALREAGIRLPKNIGSAVSIVGALVIGQAAVSAGLVSAPMVMAVAITGIASFLIPRYSASIVLRILRFPIMFLAGTLGLVGIMLALLTIIVHMCTLRSFGVPYLQPLAPIRNSELKDSIIRAPWWSFKKRPHWTDDYNKVRQPNGQQPSPLKGKE</sequence>
<evidence type="ECO:0000313" key="7">
    <source>
        <dbReference type="EMBL" id="MBS4210909.1"/>
    </source>
</evidence>
<dbReference type="GO" id="GO:0005886">
    <property type="term" value="C:plasma membrane"/>
    <property type="evidence" value="ECO:0007669"/>
    <property type="project" value="UniProtKB-SubCell"/>
</dbReference>
<feature type="transmembrane region" description="Helical" evidence="6">
    <location>
        <begin position="315"/>
        <end position="334"/>
    </location>
</feature>
<evidence type="ECO:0000256" key="6">
    <source>
        <dbReference type="SAM" id="Phobius"/>
    </source>
</evidence>
<protein>
    <submittedName>
        <fullName evidence="7">Spore germination protein</fullName>
    </submittedName>
</protein>
<accession>A0A942U4I1</accession>
<keyword evidence="6" id="KW-1133">Transmembrane helix</keyword>
<feature type="transmembrane region" description="Helical" evidence="6">
    <location>
        <begin position="439"/>
        <end position="462"/>
    </location>
</feature>
<keyword evidence="3 4" id="KW-0472">Membrane</keyword>
<dbReference type="RefSeq" id="WP_213115466.1">
    <property type="nucleotide sequence ID" value="NZ_JAGYPF010000001.1"/>
</dbReference>
<comment type="caution">
    <text evidence="7">The sequence shown here is derived from an EMBL/GenBank/DDBJ whole genome shotgun (WGS) entry which is preliminary data.</text>
</comment>
<evidence type="ECO:0000256" key="3">
    <source>
        <dbReference type="ARBA" id="ARBA00023136"/>
    </source>
</evidence>
<feature type="region of interest" description="Disordered" evidence="5">
    <location>
        <begin position="505"/>
        <end position="524"/>
    </location>
</feature>
<dbReference type="PANTHER" id="PTHR22550:SF5">
    <property type="entry name" value="LEUCINE ZIPPER PROTEIN 4"/>
    <property type="match status" value="1"/>
</dbReference>
<feature type="transmembrane region" description="Helical" evidence="6">
    <location>
        <begin position="384"/>
        <end position="403"/>
    </location>
</feature>
<dbReference type="Pfam" id="PF03323">
    <property type="entry name" value="GerA"/>
    <property type="match status" value="1"/>
</dbReference>
<name>A0A942U4I1_9BACI</name>
<evidence type="ECO:0000313" key="8">
    <source>
        <dbReference type="Proteomes" id="UP000679749"/>
    </source>
</evidence>
<dbReference type="PANTHER" id="PTHR22550">
    <property type="entry name" value="SPORE GERMINATION PROTEIN"/>
    <property type="match status" value="1"/>
</dbReference>
<evidence type="ECO:0000256" key="2">
    <source>
        <dbReference type="ARBA" id="ARBA00005278"/>
    </source>
</evidence>
<dbReference type="EMBL" id="JAGYPF010000001">
    <property type="protein sequence ID" value="MBS4210909.1"/>
    <property type="molecule type" value="Genomic_DNA"/>
</dbReference>